<evidence type="ECO:0000256" key="3">
    <source>
        <dbReference type="ARBA" id="ARBA00022723"/>
    </source>
</evidence>
<dbReference type="OrthoDB" id="126439at2759"/>
<dbReference type="Gene3D" id="3.60.10.10">
    <property type="entry name" value="Endonuclease/exonuclease/phosphatase"/>
    <property type="match status" value="1"/>
</dbReference>
<comment type="caution">
    <text evidence="8">The sequence shown here is derived from an EMBL/GenBank/DDBJ whole genome shotgun (WGS) entry which is preliminary data.</text>
</comment>
<gene>
    <name evidence="8" type="ORF">Plil01_001380100</name>
</gene>
<evidence type="ECO:0000256" key="1">
    <source>
        <dbReference type="ARBA" id="ARBA00001946"/>
    </source>
</evidence>
<dbReference type="InterPro" id="IPR005135">
    <property type="entry name" value="Endo/exonuclease/phosphatase"/>
</dbReference>
<sequence>MNPQGKAEVTSDAYGRHKHVRSAFYSKEKRKSKTTAKKHRRRQGQTRIETQNLRGFVRKEEWLGAWRRTPRQERPIVWFVQETHVSGPEEAEELESQWKRMWGKQYQREGPQLPYWSEDASKTGGVEILLNPEIADKAKPWQPQAWTNRVIAMDVNDTIFVNVYAPTSQAQREEFISTLLKWPWNDKEVIVAGDFNCVQSPALDRLGGRRSGRPESAALKRLVLQLQLEDARILMDTAEDEEEEPDPIDFYTYWGSEAASSVDRSYVPSSWTARVEQVTVEGPVVPSDHQRVRLHLREPEPEKKKKTGKKTPTYLIKTAQPKRVEEELL</sequence>
<name>A0A9W6X618_9STRA</name>
<feature type="region of interest" description="Disordered" evidence="6">
    <location>
        <begin position="282"/>
        <end position="329"/>
    </location>
</feature>
<evidence type="ECO:0000256" key="2">
    <source>
        <dbReference type="ARBA" id="ARBA00007092"/>
    </source>
</evidence>
<dbReference type="AlphaFoldDB" id="A0A9W6X618"/>
<dbReference type="PANTHER" id="PTHR22748">
    <property type="entry name" value="AP ENDONUCLEASE"/>
    <property type="match status" value="1"/>
</dbReference>
<dbReference type="GO" id="GO:0046872">
    <property type="term" value="F:metal ion binding"/>
    <property type="evidence" value="ECO:0007669"/>
    <property type="project" value="UniProtKB-KW"/>
</dbReference>
<dbReference type="Pfam" id="PF03372">
    <property type="entry name" value="Exo_endo_phos"/>
    <property type="match status" value="1"/>
</dbReference>
<accession>A0A9W6X618</accession>
<keyword evidence="9" id="KW-1185">Reference proteome</keyword>
<dbReference type="GO" id="GO:0003906">
    <property type="term" value="F:DNA-(apurinic or apyrimidinic site) endonuclease activity"/>
    <property type="evidence" value="ECO:0007669"/>
    <property type="project" value="TreeGrafter"/>
</dbReference>
<feature type="compositionally biased region" description="Basic and acidic residues" evidence="6">
    <location>
        <begin position="288"/>
        <end position="303"/>
    </location>
</feature>
<evidence type="ECO:0000256" key="4">
    <source>
        <dbReference type="ARBA" id="ARBA00022801"/>
    </source>
</evidence>
<reference evidence="8" key="1">
    <citation type="submission" date="2023-04" db="EMBL/GenBank/DDBJ databases">
        <title>Phytophthora lilii NBRC 32176.</title>
        <authorList>
            <person name="Ichikawa N."/>
            <person name="Sato H."/>
            <person name="Tonouchi N."/>
        </authorList>
    </citation>
    <scope>NUCLEOTIDE SEQUENCE</scope>
    <source>
        <strain evidence="8">NBRC 32176</strain>
    </source>
</reference>
<comment type="cofactor">
    <cofactor evidence="1">
        <name>Mg(2+)</name>
        <dbReference type="ChEBI" id="CHEBI:18420"/>
    </cofactor>
</comment>
<dbReference type="PANTHER" id="PTHR22748:SF4">
    <property type="entry name" value="DNA-(APURINIC OR APYRIMIDINIC SITE) ENDONUCLEASE 2"/>
    <property type="match status" value="1"/>
</dbReference>
<keyword evidence="5" id="KW-0460">Magnesium</keyword>
<evidence type="ECO:0000256" key="6">
    <source>
        <dbReference type="SAM" id="MobiDB-lite"/>
    </source>
</evidence>
<dbReference type="EMBL" id="BSXW01000967">
    <property type="protein sequence ID" value="GMF32235.1"/>
    <property type="molecule type" value="Genomic_DNA"/>
</dbReference>
<dbReference type="SUPFAM" id="SSF56219">
    <property type="entry name" value="DNase I-like"/>
    <property type="match status" value="1"/>
</dbReference>
<organism evidence="8 9">
    <name type="scientific">Phytophthora lilii</name>
    <dbReference type="NCBI Taxonomy" id="2077276"/>
    <lineage>
        <taxon>Eukaryota</taxon>
        <taxon>Sar</taxon>
        <taxon>Stramenopiles</taxon>
        <taxon>Oomycota</taxon>
        <taxon>Peronosporomycetes</taxon>
        <taxon>Peronosporales</taxon>
        <taxon>Peronosporaceae</taxon>
        <taxon>Phytophthora</taxon>
    </lineage>
</organism>
<evidence type="ECO:0000313" key="9">
    <source>
        <dbReference type="Proteomes" id="UP001165083"/>
    </source>
</evidence>
<dbReference type="GO" id="GO:0006284">
    <property type="term" value="P:base-excision repair"/>
    <property type="evidence" value="ECO:0007669"/>
    <property type="project" value="TreeGrafter"/>
</dbReference>
<dbReference type="GO" id="GO:0008081">
    <property type="term" value="F:phosphoric diester hydrolase activity"/>
    <property type="evidence" value="ECO:0007669"/>
    <property type="project" value="TreeGrafter"/>
</dbReference>
<dbReference type="InterPro" id="IPR036691">
    <property type="entry name" value="Endo/exonu/phosph_ase_sf"/>
</dbReference>
<evidence type="ECO:0000313" key="8">
    <source>
        <dbReference type="EMBL" id="GMF32235.1"/>
    </source>
</evidence>
<dbReference type="GO" id="GO:0008311">
    <property type="term" value="F:double-stranded DNA 3'-5' DNA exonuclease activity"/>
    <property type="evidence" value="ECO:0007669"/>
    <property type="project" value="TreeGrafter"/>
</dbReference>
<feature type="compositionally biased region" description="Basic residues" evidence="6">
    <location>
        <begin position="28"/>
        <end position="44"/>
    </location>
</feature>
<evidence type="ECO:0000259" key="7">
    <source>
        <dbReference type="Pfam" id="PF03372"/>
    </source>
</evidence>
<dbReference type="GO" id="GO:0005634">
    <property type="term" value="C:nucleus"/>
    <property type="evidence" value="ECO:0007669"/>
    <property type="project" value="TreeGrafter"/>
</dbReference>
<dbReference type="InterPro" id="IPR004808">
    <property type="entry name" value="AP_endonuc_1"/>
</dbReference>
<comment type="similarity">
    <text evidence="2">Belongs to the DNA repair enzymes AP/ExoA family.</text>
</comment>
<keyword evidence="3" id="KW-0479">Metal-binding</keyword>
<feature type="region of interest" description="Disordered" evidence="6">
    <location>
        <begin position="1"/>
        <end position="47"/>
    </location>
</feature>
<keyword evidence="4" id="KW-0378">Hydrolase</keyword>
<evidence type="ECO:0000256" key="5">
    <source>
        <dbReference type="ARBA" id="ARBA00022842"/>
    </source>
</evidence>
<proteinExistence type="inferred from homology"/>
<protein>
    <submittedName>
        <fullName evidence="8">Unnamed protein product</fullName>
    </submittedName>
</protein>
<feature type="domain" description="Endonuclease/exonuclease/phosphatase" evidence="7">
    <location>
        <begin position="51"/>
        <end position="289"/>
    </location>
</feature>
<dbReference type="Proteomes" id="UP001165083">
    <property type="component" value="Unassembled WGS sequence"/>
</dbReference>